<protein>
    <submittedName>
        <fullName evidence="12">Cytochrome P450 714C2</fullName>
    </submittedName>
</protein>
<dbReference type="SUPFAM" id="SSF48264">
    <property type="entry name" value="Cytochrome P450"/>
    <property type="match status" value="1"/>
</dbReference>
<dbReference type="Gene3D" id="1.10.630.10">
    <property type="entry name" value="Cytochrome P450"/>
    <property type="match status" value="1"/>
</dbReference>
<dbReference type="PANTHER" id="PTHR24282">
    <property type="entry name" value="CYTOCHROME P450 FAMILY MEMBER"/>
    <property type="match status" value="1"/>
</dbReference>
<dbReference type="PANTHER" id="PTHR24282:SF28">
    <property type="entry name" value="CYTOCHROME P450"/>
    <property type="match status" value="1"/>
</dbReference>
<evidence type="ECO:0000256" key="10">
    <source>
        <dbReference type="ARBA" id="ARBA00023136"/>
    </source>
</evidence>
<keyword evidence="9" id="KW-0503">Monooxygenase</keyword>
<evidence type="ECO:0000256" key="5">
    <source>
        <dbReference type="ARBA" id="ARBA00022723"/>
    </source>
</evidence>
<keyword evidence="5" id="KW-0479">Metal-binding</keyword>
<gene>
    <name evidence="12" type="primary">CYP714C2_6</name>
    <name evidence="12" type="ORF">CK203_108909</name>
</gene>
<evidence type="ECO:0000256" key="9">
    <source>
        <dbReference type="ARBA" id="ARBA00023033"/>
    </source>
</evidence>
<keyword evidence="7" id="KW-0560">Oxidoreductase</keyword>
<dbReference type="GO" id="GO:0016705">
    <property type="term" value="F:oxidoreductase activity, acting on paired donors, with incorporation or reduction of molecular oxygen"/>
    <property type="evidence" value="ECO:0007669"/>
    <property type="project" value="InterPro"/>
</dbReference>
<evidence type="ECO:0000256" key="4">
    <source>
        <dbReference type="ARBA" id="ARBA00022692"/>
    </source>
</evidence>
<dbReference type="GO" id="GO:0020037">
    <property type="term" value="F:heme binding"/>
    <property type="evidence" value="ECO:0007669"/>
    <property type="project" value="InterPro"/>
</dbReference>
<dbReference type="GO" id="GO:0005506">
    <property type="term" value="F:iron ion binding"/>
    <property type="evidence" value="ECO:0007669"/>
    <property type="project" value="InterPro"/>
</dbReference>
<evidence type="ECO:0000256" key="8">
    <source>
        <dbReference type="ARBA" id="ARBA00023004"/>
    </source>
</evidence>
<evidence type="ECO:0000256" key="11">
    <source>
        <dbReference type="SAM" id="Phobius"/>
    </source>
</evidence>
<keyword evidence="10 11" id="KW-0472">Membrane</keyword>
<dbReference type="AlphaFoldDB" id="A0A438DGS4"/>
<dbReference type="GO" id="GO:0016020">
    <property type="term" value="C:membrane"/>
    <property type="evidence" value="ECO:0007669"/>
    <property type="project" value="UniProtKB-SubCell"/>
</dbReference>
<evidence type="ECO:0000313" key="12">
    <source>
        <dbReference type="EMBL" id="RVW34677.1"/>
    </source>
</evidence>
<reference evidence="12 13" key="1">
    <citation type="journal article" date="2018" name="PLoS Genet.">
        <title>Population sequencing reveals clonal diversity and ancestral inbreeding in the grapevine cultivar Chardonnay.</title>
        <authorList>
            <person name="Roach M.J."/>
            <person name="Johnson D.L."/>
            <person name="Bohlmann J."/>
            <person name="van Vuuren H.J."/>
            <person name="Jones S.J."/>
            <person name="Pretorius I.S."/>
            <person name="Schmidt S.A."/>
            <person name="Borneman A.R."/>
        </authorList>
    </citation>
    <scope>NUCLEOTIDE SEQUENCE [LARGE SCALE GENOMIC DNA]</scope>
    <source>
        <strain evidence="13">cv. Chardonnay</strain>
        <tissue evidence="12">Leaf</tissue>
    </source>
</reference>
<dbReference type="InterPro" id="IPR001128">
    <property type="entry name" value="Cyt_P450"/>
</dbReference>
<dbReference type="InterPro" id="IPR036396">
    <property type="entry name" value="Cyt_P450_sf"/>
</dbReference>
<organism evidence="12 13">
    <name type="scientific">Vitis vinifera</name>
    <name type="common">Grape</name>
    <dbReference type="NCBI Taxonomy" id="29760"/>
    <lineage>
        <taxon>Eukaryota</taxon>
        <taxon>Viridiplantae</taxon>
        <taxon>Streptophyta</taxon>
        <taxon>Embryophyta</taxon>
        <taxon>Tracheophyta</taxon>
        <taxon>Spermatophyta</taxon>
        <taxon>Magnoliopsida</taxon>
        <taxon>eudicotyledons</taxon>
        <taxon>Gunneridae</taxon>
        <taxon>Pentapetalae</taxon>
        <taxon>rosids</taxon>
        <taxon>Vitales</taxon>
        <taxon>Vitaceae</taxon>
        <taxon>Viteae</taxon>
        <taxon>Vitis</taxon>
    </lineage>
</organism>
<accession>A0A438DGS4</accession>
<evidence type="ECO:0000313" key="13">
    <source>
        <dbReference type="Proteomes" id="UP000288805"/>
    </source>
</evidence>
<keyword evidence="4 11" id="KW-0812">Transmembrane</keyword>
<comment type="similarity">
    <text evidence="2">Belongs to the cytochrome P450 family.</text>
</comment>
<dbReference type="InterPro" id="IPR050665">
    <property type="entry name" value="Cytochrome_P450_Monooxygen"/>
</dbReference>
<evidence type="ECO:0000256" key="6">
    <source>
        <dbReference type="ARBA" id="ARBA00022989"/>
    </source>
</evidence>
<evidence type="ECO:0000256" key="3">
    <source>
        <dbReference type="ARBA" id="ARBA00022617"/>
    </source>
</evidence>
<evidence type="ECO:0000256" key="2">
    <source>
        <dbReference type="ARBA" id="ARBA00010617"/>
    </source>
</evidence>
<dbReference type="Pfam" id="PF00067">
    <property type="entry name" value="p450"/>
    <property type="match status" value="1"/>
</dbReference>
<evidence type="ECO:0000256" key="1">
    <source>
        <dbReference type="ARBA" id="ARBA00004167"/>
    </source>
</evidence>
<keyword evidence="3" id="KW-0349">Heme</keyword>
<feature type="transmembrane region" description="Helical" evidence="11">
    <location>
        <begin position="12"/>
        <end position="34"/>
    </location>
</feature>
<proteinExistence type="inferred from homology"/>
<keyword evidence="8" id="KW-0408">Iron</keyword>
<comment type="caution">
    <text evidence="12">The sequence shown here is derived from an EMBL/GenBank/DDBJ whole genome shotgun (WGS) entry which is preliminary data.</text>
</comment>
<name>A0A438DGS4_VITVI</name>
<comment type="subcellular location">
    <subcellularLocation>
        <location evidence="1">Membrane</location>
        <topology evidence="1">Single-pass membrane protein</topology>
    </subcellularLocation>
</comment>
<dbReference type="Proteomes" id="UP000288805">
    <property type="component" value="Unassembled WGS sequence"/>
</dbReference>
<dbReference type="GO" id="GO:0004497">
    <property type="term" value="F:monooxygenase activity"/>
    <property type="evidence" value="ECO:0007669"/>
    <property type="project" value="UniProtKB-KW"/>
</dbReference>
<keyword evidence="6 11" id="KW-1133">Transmembrane helix</keyword>
<sequence length="298" mass="33499">MEGVLPELIFYSLAALCIVIWIILFIWLGNVLYLEPSNIQLKLRRQGIKGPPPAFVMGNIPEMKRIMSMAADAPRSEAHLPLGFSTSTTFPYFAQWTKLYGGTFTFALGNEQLLYVTDTKLVKEINLSKTLDLGKPSYLQKDRGPLLGKGLITSNGAVWFHQRKTIAPQLFMDKVKVNFSLVECSTGIFQTMRGNLNIMVESASNLVSSWLGLIELGSGSADIRVDDYIRSFTSTGPYEELANSDNTQRIPFFRYLPTKENRDVWRLEREIHASLMDIVKENPEAASDKNGSDYHGEC</sequence>
<evidence type="ECO:0000256" key="7">
    <source>
        <dbReference type="ARBA" id="ARBA00023002"/>
    </source>
</evidence>
<dbReference type="EMBL" id="QGNW01001630">
    <property type="protein sequence ID" value="RVW34677.1"/>
    <property type="molecule type" value="Genomic_DNA"/>
</dbReference>